<protein>
    <submittedName>
        <fullName evidence="5">Phosphatidic acid phosphatase type 2/haloperoxidase domain-containing protein</fullName>
    </submittedName>
</protein>
<proteinExistence type="predicted"/>
<keyword evidence="6" id="KW-1185">Reference proteome</keyword>
<dbReference type="EMBL" id="CAMXCT030000478">
    <property type="protein sequence ID" value="CAL4766657.1"/>
    <property type="molecule type" value="Genomic_DNA"/>
</dbReference>
<organism evidence="3">
    <name type="scientific">Cladocopium goreaui</name>
    <dbReference type="NCBI Taxonomy" id="2562237"/>
    <lineage>
        <taxon>Eukaryota</taxon>
        <taxon>Sar</taxon>
        <taxon>Alveolata</taxon>
        <taxon>Dinophyceae</taxon>
        <taxon>Suessiales</taxon>
        <taxon>Symbiodiniaceae</taxon>
        <taxon>Cladocopium</taxon>
    </lineage>
</organism>
<evidence type="ECO:0000259" key="2">
    <source>
        <dbReference type="SMART" id="SM00014"/>
    </source>
</evidence>
<dbReference type="Gene3D" id="1.20.144.10">
    <property type="entry name" value="Phosphatidic acid phosphatase type 2/haloperoxidase"/>
    <property type="match status" value="1"/>
</dbReference>
<dbReference type="PANTHER" id="PTHR14969">
    <property type="entry name" value="SPHINGOSINE-1-PHOSPHATE PHOSPHOHYDROLASE"/>
    <property type="match status" value="1"/>
</dbReference>
<dbReference type="EMBL" id="CAMXCT010000478">
    <property type="protein sequence ID" value="CAI3979345.1"/>
    <property type="molecule type" value="Genomic_DNA"/>
</dbReference>
<reference evidence="3" key="1">
    <citation type="submission" date="2022-10" db="EMBL/GenBank/DDBJ databases">
        <authorList>
            <person name="Chen Y."/>
            <person name="Dougan E. K."/>
            <person name="Chan C."/>
            <person name="Rhodes N."/>
            <person name="Thang M."/>
        </authorList>
    </citation>
    <scope>NUCLEOTIDE SEQUENCE</scope>
</reference>
<dbReference type="InterPro" id="IPR000326">
    <property type="entry name" value="PAP2/HPO"/>
</dbReference>
<keyword evidence="1" id="KW-0812">Transmembrane</keyword>
<feature type="transmembrane region" description="Helical" evidence="1">
    <location>
        <begin position="88"/>
        <end position="106"/>
    </location>
</feature>
<dbReference type="Pfam" id="PF01569">
    <property type="entry name" value="PAP2"/>
    <property type="match status" value="1"/>
</dbReference>
<keyword evidence="1" id="KW-1133">Transmembrane helix</keyword>
<gene>
    <name evidence="3" type="ORF">C1SCF055_LOCUS7302</name>
</gene>
<dbReference type="InterPro" id="IPR036938">
    <property type="entry name" value="PAP2/HPO_sf"/>
</dbReference>
<name>A0A9P1BVE5_9DINO</name>
<evidence type="ECO:0000256" key="1">
    <source>
        <dbReference type="SAM" id="Phobius"/>
    </source>
</evidence>
<dbReference type="GO" id="GO:0042392">
    <property type="term" value="F:sphingosine-1-phosphate phosphatase activity"/>
    <property type="evidence" value="ECO:0007669"/>
    <property type="project" value="TreeGrafter"/>
</dbReference>
<keyword evidence="1" id="KW-0472">Membrane</keyword>
<dbReference type="EMBL" id="CAMXCT020000478">
    <property type="protein sequence ID" value="CAL1132720.1"/>
    <property type="molecule type" value="Genomic_DNA"/>
</dbReference>
<feature type="domain" description="Phosphatidic acid phosphatase type 2/haloperoxidase" evidence="2">
    <location>
        <begin position="24"/>
        <end position="131"/>
    </location>
</feature>
<dbReference type="Proteomes" id="UP001152797">
    <property type="component" value="Unassembled WGS sequence"/>
</dbReference>
<feature type="transmembrane region" description="Helical" evidence="1">
    <location>
        <begin position="62"/>
        <end position="81"/>
    </location>
</feature>
<evidence type="ECO:0000313" key="4">
    <source>
        <dbReference type="EMBL" id="CAL1132720.1"/>
    </source>
</evidence>
<feature type="transmembrane region" description="Helical" evidence="1">
    <location>
        <begin position="112"/>
        <end position="134"/>
    </location>
</feature>
<accession>A0A9P1BVE5</accession>
<dbReference type="SUPFAM" id="SSF48317">
    <property type="entry name" value="Acid phosphatase/Vanadium-dependent haloperoxidase"/>
    <property type="match status" value="1"/>
</dbReference>
<comment type="caution">
    <text evidence="3">The sequence shown here is derived from an EMBL/GenBank/DDBJ whole genome shotgun (WGS) entry which is preliminary data.</text>
</comment>
<evidence type="ECO:0000313" key="5">
    <source>
        <dbReference type="EMBL" id="CAL4766657.1"/>
    </source>
</evidence>
<sequence>MPMTMVFGIMLFGLWTRGLREVIAFIFQFVCLVVMFILKMIMQQPRPQGSCSTSCGMPSGHTLVSVGTFVWIFMEVHYAQLMDQRQKNIILAVAGVLLIPVGWSRVVFHDHSWAQVLVGAVIGGLVGVLWYAMLQHRLTTWILKLVKAWLPFMELNYPLEGLVEEAPWAPTASAYGATGTQKAQVR</sequence>
<dbReference type="AlphaFoldDB" id="A0A9P1BVE5"/>
<feature type="transmembrane region" description="Helical" evidence="1">
    <location>
        <begin position="21"/>
        <end position="42"/>
    </location>
</feature>
<reference evidence="4" key="2">
    <citation type="submission" date="2024-04" db="EMBL/GenBank/DDBJ databases">
        <authorList>
            <person name="Chen Y."/>
            <person name="Shah S."/>
            <person name="Dougan E. K."/>
            <person name="Thang M."/>
            <person name="Chan C."/>
        </authorList>
    </citation>
    <scope>NUCLEOTIDE SEQUENCE [LARGE SCALE GENOMIC DNA]</scope>
</reference>
<evidence type="ECO:0000313" key="3">
    <source>
        <dbReference type="EMBL" id="CAI3979345.1"/>
    </source>
</evidence>
<evidence type="ECO:0000313" key="6">
    <source>
        <dbReference type="Proteomes" id="UP001152797"/>
    </source>
</evidence>
<dbReference type="SMART" id="SM00014">
    <property type="entry name" value="acidPPc"/>
    <property type="match status" value="1"/>
</dbReference>
<dbReference type="PANTHER" id="PTHR14969:SF13">
    <property type="entry name" value="AT30094P"/>
    <property type="match status" value="1"/>
</dbReference>
<dbReference type="OrthoDB" id="302705at2759"/>